<dbReference type="EMBL" id="JAPHNI010001570">
    <property type="protein sequence ID" value="KAJ8105280.1"/>
    <property type="molecule type" value="Genomic_DNA"/>
</dbReference>
<proteinExistence type="predicted"/>
<evidence type="ECO:0000313" key="1">
    <source>
        <dbReference type="EMBL" id="KAJ8105280.1"/>
    </source>
</evidence>
<dbReference type="Proteomes" id="UP001153331">
    <property type="component" value="Unassembled WGS sequence"/>
</dbReference>
<sequence length="668" mass="74341">MPLSRGRHLTAAYTCPIRTAFTPASLSGLYKLQLVAEAKKVCPEVVIVLGEDLTRFRNASKQLYAFLSSFSWNSRCERLGFDEVWLDVSDLVDSNVSTLTSSNPANSFFRLSKHDPAVGFSFDATNYAGPVYPELSNETCGKCSSVAGLHGLHTRASGRCGNSQCGKSSHAIKWHHAKSFRLMWTSRHFCLSAVRVSALPRCFTFNAKADNDSHDPLRLRLLLASHLAHHIRRKLEHDLGYTATVGISTNKLLSKLVGNLHKPNSQTTLLPPYTADEDEWDNVTPFIDDHEVGKIPGVGFKTAQKLRHYVLQRPADFDTGLVYGGTKEDVRVRDVRTYPDIGPDVLERVLGGPGTPHGIGTRVWDLLNGCDDSPVGQARETPRQISIEDSYKRLDTMEAVVKQLRILAVSLLKRMRIDLVGVDQELPDSAASDVPPVPRWLARPKTLRLSTRPRPPQNPDGSHNRSFARISKSAPMPNFVFKLDADVEALAEKMVREALVPLFRQLHPEKQGWNLSLVNLAATNMVEGASEKGGAGRDIGKMFKRQKDVLSPFKVHSISESEDENMATHAEESAVRKPSIREPVIQKPAIEEPRLDRASLLDRSGSEDFPTPSQERIVDDVWEDDDMPDADTYRCPRAVARSTLNGGSAIKLFVNTQRQGRKDLMHKR</sequence>
<keyword evidence="2" id="KW-1185">Reference proteome</keyword>
<evidence type="ECO:0000313" key="2">
    <source>
        <dbReference type="Proteomes" id="UP001153331"/>
    </source>
</evidence>
<accession>A0ACC2HQI3</accession>
<organism evidence="1 2">
    <name type="scientific">Boeremia exigua</name>
    <dbReference type="NCBI Taxonomy" id="749465"/>
    <lineage>
        <taxon>Eukaryota</taxon>
        <taxon>Fungi</taxon>
        <taxon>Dikarya</taxon>
        <taxon>Ascomycota</taxon>
        <taxon>Pezizomycotina</taxon>
        <taxon>Dothideomycetes</taxon>
        <taxon>Pleosporomycetidae</taxon>
        <taxon>Pleosporales</taxon>
        <taxon>Pleosporineae</taxon>
        <taxon>Didymellaceae</taxon>
        <taxon>Boeremia</taxon>
    </lineage>
</organism>
<reference evidence="1" key="1">
    <citation type="submission" date="2022-11" db="EMBL/GenBank/DDBJ databases">
        <title>Genome Sequence of Boeremia exigua.</title>
        <authorList>
            <person name="Buettner E."/>
        </authorList>
    </citation>
    <scope>NUCLEOTIDE SEQUENCE</scope>
    <source>
        <strain evidence="1">CU02</strain>
    </source>
</reference>
<comment type="caution">
    <text evidence="1">The sequence shown here is derived from an EMBL/GenBank/DDBJ whole genome shotgun (WGS) entry which is preliminary data.</text>
</comment>
<protein>
    <submittedName>
        <fullName evidence="1">Uncharacterized protein</fullName>
    </submittedName>
</protein>
<gene>
    <name evidence="1" type="ORF">OPT61_g10275</name>
</gene>
<name>A0ACC2HQI3_9PLEO</name>